<evidence type="ECO:0000313" key="2">
    <source>
        <dbReference type="EMBL" id="MEQ2297166.1"/>
    </source>
</evidence>
<keyword evidence="3" id="KW-1185">Reference proteome</keyword>
<feature type="compositionally biased region" description="Acidic residues" evidence="1">
    <location>
        <begin position="194"/>
        <end position="204"/>
    </location>
</feature>
<feature type="region of interest" description="Disordered" evidence="1">
    <location>
        <begin position="321"/>
        <end position="380"/>
    </location>
</feature>
<accession>A0ABV0YUQ6</accession>
<feature type="region of interest" description="Disordered" evidence="1">
    <location>
        <begin position="50"/>
        <end position="112"/>
    </location>
</feature>
<feature type="region of interest" description="Disordered" evidence="1">
    <location>
        <begin position="193"/>
        <end position="212"/>
    </location>
</feature>
<evidence type="ECO:0000256" key="1">
    <source>
        <dbReference type="SAM" id="MobiDB-lite"/>
    </source>
</evidence>
<proteinExistence type="predicted"/>
<dbReference type="Proteomes" id="UP001469553">
    <property type="component" value="Unassembled WGS sequence"/>
</dbReference>
<organism evidence="2 3">
    <name type="scientific">Ameca splendens</name>
    <dbReference type="NCBI Taxonomy" id="208324"/>
    <lineage>
        <taxon>Eukaryota</taxon>
        <taxon>Metazoa</taxon>
        <taxon>Chordata</taxon>
        <taxon>Craniata</taxon>
        <taxon>Vertebrata</taxon>
        <taxon>Euteleostomi</taxon>
        <taxon>Actinopterygii</taxon>
        <taxon>Neopterygii</taxon>
        <taxon>Teleostei</taxon>
        <taxon>Neoteleostei</taxon>
        <taxon>Acanthomorphata</taxon>
        <taxon>Ovalentaria</taxon>
        <taxon>Atherinomorphae</taxon>
        <taxon>Cyprinodontiformes</taxon>
        <taxon>Goodeidae</taxon>
        <taxon>Ameca</taxon>
    </lineage>
</organism>
<sequence>MTVAPDEYVWRDHPEAHIVALPGDPPMLPIGNPDEGNDAAIVFFPVNGRFSEDEGNLADDEQSEDDVELEESDFGDDSSLSAHGESLEVSTVESSHGTMSSEEERVDEDEDLSPPCWFVQRIPPNFRLPWNHEEALDHPDEEPISEDERPLIINEEDEGYDAEEESKASDISSPMAFGNFPKVSSNFPVYDTMSSEEEEVDEDKDLSPPCRFVQRIPPNFRLPWNHEEALDHPDEEPISEDERPLIINEEDEGYDAEEESKASDISSPMAFGNFPKVSSNFPGYDTMSSEEEEVDEDKDLPPQCRFVQTIPPNFRLPWNHALQEEPPECQEDNSFRGTSPCDQESVEVDLAPSTSGSCFSRKRTREGDPEEELPAKRTSR</sequence>
<feature type="region of interest" description="Disordered" evidence="1">
    <location>
        <begin position="251"/>
        <end position="274"/>
    </location>
</feature>
<gene>
    <name evidence="2" type="ORF">AMECASPLE_032003</name>
</gene>
<reference evidence="2 3" key="1">
    <citation type="submission" date="2021-06" db="EMBL/GenBank/DDBJ databases">
        <authorList>
            <person name="Palmer J.M."/>
        </authorList>
    </citation>
    <scope>NUCLEOTIDE SEQUENCE [LARGE SCALE GENOMIC DNA]</scope>
    <source>
        <strain evidence="2 3">AS_MEX2019</strain>
        <tissue evidence="2">Muscle</tissue>
    </source>
</reference>
<feature type="compositionally biased region" description="Acidic residues" evidence="1">
    <location>
        <begin position="53"/>
        <end position="76"/>
    </location>
</feature>
<protein>
    <submittedName>
        <fullName evidence="2">Uncharacterized protein</fullName>
    </submittedName>
</protein>
<comment type="caution">
    <text evidence="2">The sequence shown here is derived from an EMBL/GenBank/DDBJ whole genome shotgun (WGS) entry which is preliminary data.</text>
</comment>
<dbReference type="EMBL" id="JAHRIP010041692">
    <property type="protein sequence ID" value="MEQ2297166.1"/>
    <property type="molecule type" value="Genomic_DNA"/>
</dbReference>
<name>A0ABV0YUQ6_9TELE</name>
<feature type="region of interest" description="Disordered" evidence="1">
    <location>
        <begin position="157"/>
        <end position="178"/>
    </location>
</feature>
<feature type="compositionally biased region" description="Polar residues" evidence="1">
    <location>
        <begin position="88"/>
        <end position="100"/>
    </location>
</feature>
<evidence type="ECO:0000313" key="3">
    <source>
        <dbReference type="Proteomes" id="UP001469553"/>
    </source>
</evidence>